<evidence type="ECO:0000256" key="1">
    <source>
        <dbReference type="SAM" id="Phobius"/>
    </source>
</evidence>
<evidence type="ECO:0000313" key="3">
    <source>
        <dbReference type="EMBL" id="GAA5178323.1"/>
    </source>
</evidence>
<keyword evidence="1" id="KW-0472">Membrane</keyword>
<dbReference type="InterPro" id="IPR014756">
    <property type="entry name" value="Ig_E-set"/>
</dbReference>
<feature type="transmembrane region" description="Helical" evidence="1">
    <location>
        <begin position="156"/>
        <end position="174"/>
    </location>
</feature>
<feature type="transmembrane region" description="Helical" evidence="1">
    <location>
        <begin position="126"/>
        <end position="144"/>
    </location>
</feature>
<feature type="transmembrane region" description="Helical" evidence="1">
    <location>
        <begin position="96"/>
        <end position="114"/>
    </location>
</feature>
<feature type="transmembrane region" description="Helical" evidence="1">
    <location>
        <begin position="70"/>
        <end position="89"/>
    </location>
</feature>
<keyword evidence="1" id="KW-0812">Transmembrane</keyword>
<dbReference type="InterPro" id="IPR036374">
    <property type="entry name" value="OxRdtase_Mopterin-bd_sf"/>
</dbReference>
<accession>A0ABP9RJY7</accession>
<dbReference type="CDD" id="cd02110">
    <property type="entry name" value="SO_family_Moco_dimer"/>
    <property type="match status" value="1"/>
</dbReference>
<comment type="caution">
    <text evidence="3">The sequence shown here is derived from an EMBL/GenBank/DDBJ whole genome shotgun (WGS) entry which is preliminary data.</text>
</comment>
<dbReference type="InterPro" id="IPR000572">
    <property type="entry name" value="OxRdtase_Mopterin-bd_dom"/>
</dbReference>
<evidence type="ECO:0000259" key="2">
    <source>
        <dbReference type="Pfam" id="PF00174"/>
    </source>
</evidence>
<dbReference type="SUPFAM" id="SSF56524">
    <property type="entry name" value="Oxidoreductase molybdopterin-binding domain"/>
    <property type="match status" value="1"/>
</dbReference>
<dbReference type="Gene3D" id="2.60.40.650">
    <property type="match status" value="1"/>
</dbReference>
<feature type="domain" description="Oxidoreductase molybdopterin-binding" evidence="2">
    <location>
        <begin position="230"/>
        <end position="377"/>
    </location>
</feature>
<name>A0ABP9RJY7_9ACTN</name>
<dbReference type="Proteomes" id="UP001501570">
    <property type="component" value="Unassembled WGS sequence"/>
</dbReference>
<dbReference type="Pfam" id="PF17957">
    <property type="entry name" value="Big_7"/>
    <property type="match status" value="1"/>
</dbReference>
<keyword evidence="4" id="KW-1185">Reference proteome</keyword>
<proteinExistence type="predicted"/>
<gene>
    <name evidence="3" type="ORF">GCM10023322_05160</name>
</gene>
<protein>
    <submittedName>
        <fullName evidence="3">Sulfite oxidase</fullName>
    </submittedName>
</protein>
<organism evidence="3 4">
    <name type="scientific">Rugosimonospora acidiphila</name>
    <dbReference type="NCBI Taxonomy" id="556531"/>
    <lineage>
        <taxon>Bacteria</taxon>
        <taxon>Bacillati</taxon>
        <taxon>Actinomycetota</taxon>
        <taxon>Actinomycetes</taxon>
        <taxon>Micromonosporales</taxon>
        <taxon>Micromonosporaceae</taxon>
        <taxon>Rugosimonospora</taxon>
    </lineage>
</organism>
<keyword evidence="1" id="KW-1133">Transmembrane helix</keyword>
<dbReference type="EMBL" id="BAABJQ010000001">
    <property type="protein sequence ID" value="GAA5178323.1"/>
    <property type="molecule type" value="Genomic_DNA"/>
</dbReference>
<dbReference type="PANTHER" id="PTHR19372:SF7">
    <property type="entry name" value="SULFITE OXIDASE, MITOCHONDRIAL"/>
    <property type="match status" value="1"/>
</dbReference>
<dbReference type="SUPFAM" id="SSF81296">
    <property type="entry name" value="E set domains"/>
    <property type="match status" value="1"/>
</dbReference>
<dbReference type="Gene3D" id="3.90.420.10">
    <property type="entry name" value="Oxidoreductase, molybdopterin-binding domain"/>
    <property type="match status" value="1"/>
</dbReference>
<dbReference type="PANTHER" id="PTHR19372">
    <property type="entry name" value="SULFITE REDUCTASE"/>
    <property type="match status" value="1"/>
</dbReference>
<sequence length="504" mass="52847">MNNARIPRRFGAVAGLAAAAVALGVAELVAIFSGPQSAPLVVVGDVVVDSVPKSVKNFAVSTFGTHDKTALLIGTTILLAAFAALIGALATRDQRLGLGGIGVFGIIGIVAAATRPNAGPGSLFPSLLGAVAGGAAMVLLLRRHEAASDGGDRRRFLMESGGVLAGAAVVGLVGRHITDRQNVSAARSALTLPTPASPAPPVPAGASLNVPGSTGFVTPNNDFYRIDTSLSVPQVDPATWTLRIHGRVRNPMTLTFNQLLARPTIERYITLSCVSNEVGGNLISTSRFLGVRLKDLLEEAGPMDGADQVVGRAVDGFTTGSPTEVLMDGRDAMLAFGMNGKPLPIEHGFPVRMVVPGLYGYVSATKWLAELELTSFSDFSAYWVPRGWSQQAPIKTESRIDTPRDGSSPRRGQVTVAGVAWAQHRGISKVEVRVDQGPWQQATLAAVPSVDTWRLWSWTWPATSGDHQLQVRATDNAGATQTADEAPPDPDGATGWHTINVSVN</sequence>
<dbReference type="Pfam" id="PF00174">
    <property type="entry name" value="Oxidored_molyb"/>
    <property type="match status" value="1"/>
</dbReference>
<evidence type="ECO:0000313" key="4">
    <source>
        <dbReference type="Proteomes" id="UP001501570"/>
    </source>
</evidence>
<reference evidence="4" key="1">
    <citation type="journal article" date="2019" name="Int. J. Syst. Evol. Microbiol.">
        <title>The Global Catalogue of Microorganisms (GCM) 10K type strain sequencing project: providing services to taxonomists for standard genome sequencing and annotation.</title>
        <authorList>
            <consortium name="The Broad Institute Genomics Platform"/>
            <consortium name="The Broad Institute Genome Sequencing Center for Infectious Disease"/>
            <person name="Wu L."/>
            <person name="Ma J."/>
        </authorList>
    </citation>
    <scope>NUCLEOTIDE SEQUENCE [LARGE SCALE GENOMIC DNA]</scope>
    <source>
        <strain evidence="4">JCM 18304</strain>
    </source>
</reference>
<dbReference type="RefSeq" id="WP_345625612.1">
    <property type="nucleotide sequence ID" value="NZ_BAABJQ010000001.1"/>
</dbReference>